<reference evidence="10 11" key="1">
    <citation type="journal article" date="2020" name="Microorganisms">
        <title>Osmotic Adaptation and Compatible Solute Biosynthesis of Phototrophic Bacteria as Revealed from Genome Analyses.</title>
        <authorList>
            <person name="Imhoff J.F."/>
            <person name="Rahn T."/>
            <person name="Kunzel S."/>
            <person name="Keller A."/>
            <person name="Neulinger S.C."/>
        </authorList>
    </citation>
    <scope>NUCLEOTIDE SEQUENCE [LARGE SCALE GENOMIC DNA]</scope>
    <source>
        <strain evidence="10 11">DSM 25653</strain>
    </source>
</reference>
<evidence type="ECO:0000256" key="1">
    <source>
        <dbReference type="ARBA" id="ARBA00022490"/>
    </source>
</evidence>
<evidence type="ECO:0000256" key="6">
    <source>
        <dbReference type="ARBA" id="ARBA00023159"/>
    </source>
</evidence>
<dbReference type="GO" id="GO:0045893">
    <property type="term" value="P:positive regulation of DNA-templated transcription"/>
    <property type="evidence" value="ECO:0007669"/>
    <property type="project" value="InterPro"/>
</dbReference>
<keyword evidence="6 9" id="KW-0010">Activator</keyword>
<dbReference type="NCBIfam" id="NF002783">
    <property type="entry name" value="PRK02909.1-1"/>
    <property type="match status" value="1"/>
</dbReference>
<comment type="subcellular location">
    <subcellularLocation>
        <location evidence="9">Cytoplasm</location>
    </subcellularLocation>
</comment>
<comment type="domain">
    <text evidence="9">The C-terminal region contains a putative helix-turn-helix (HTH) motif, suggesting that this region may bind DNA.</text>
</comment>
<evidence type="ECO:0000256" key="4">
    <source>
        <dbReference type="ARBA" id="ARBA00023125"/>
    </source>
</evidence>
<evidence type="ECO:0000256" key="5">
    <source>
        <dbReference type="ARBA" id="ARBA00023157"/>
    </source>
</evidence>
<evidence type="ECO:0000313" key="10">
    <source>
        <dbReference type="EMBL" id="MBK1621521.1"/>
    </source>
</evidence>
<dbReference type="GO" id="GO:0003677">
    <property type="term" value="F:DNA binding"/>
    <property type="evidence" value="ECO:0007669"/>
    <property type="project" value="UniProtKB-UniRule"/>
</dbReference>
<dbReference type="GO" id="GO:0044780">
    <property type="term" value="P:bacterial-type flagellum assembly"/>
    <property type="evidence" value="ECO:0007669"/>
    <property type="project" value="InterPro"/>
</dbReference>
<keyword evidence="2 9" id="KW-1005">Bacterial flagellum biogenesis</keyword>
<comment type="subunit">
    <text evidence="9">Homodimer; disulfide-linked. Forms a heterohexamer composed of two FlhC and four FlhD subunits. Each FlhC binds a FlhD dimer, forming a heterotrimer, and a hexamer assembles by dimerization of two heterotrimers.</text>
</comment>
<comment type="caution">
    <text evidence="10">The sequence shown here is derived from an EMBL/GenBank/DDBJ whole genome shotgun (WGS) entry which is preliminary data.</text>
</comment>
<gene>
    <name evidence="9" type="primary">flhD</name>
    <name evidence="10" type="ORF">CKO42_24535</name>
</gene>
<sequence>MNEESLINEIQELNLTYLLLAQRMLQSDRASAMFRLKIQDEMAELLLSLSARQLAKLSRTNQLLCRFGYEDAEQLRIVTHQQREQDLCGLHASLLMASRQRSEPDETGN</sequence>
<keyword evidence="5 9" id="KW-1015">Disulfide bond</keyword>
<keyword evidence="3 9" id="KW-0805">Transcription regulation</keyword>
<keyword evidence="4 9" id="KW-0238">DNA-binding</keyword>
<proteinExistence type="inferred from homology"/>
<feature type="disulfide bond" description="Interchain" evidence="9">
    <location>
        <position position="65"/>
    </location>
</feature>
<evidence type="ECO:0000256" key="8">
    <source>
        <dbReference type="ARBA" id="ARBA00025431"/>
    </source>
</evidence>
<keyword evidence="11" id="KW-1185">Reference proteome</keyword>
<evidence type="ECO:0000256" key="9">
    <source>
        <dbReference type="HAMAP-Rule" id="MF_00725"/>
    </source>
</evidence>
<organism evidence="10 11">
    <name type="scientific">Lamprobacter modestohalophilus</name>
    <dbReference type="NCBI Taxonomy" id="1064514"/>
    <lineage>
        <taxon>Bacteria</taxon>
        <taxon>Pseudomonadati</taxon>
        <taxon>Pseudomonadota</taxon>
        <taxon>Gammaproteobacteria</taxon>
        <taxon>Chromatiales</taxon>
        <taxon>Chromatiaceae</taxon>
        <taxon>Lamprobacter</taxon>
    </lineage>
</organism>
<comment type="function">
    <text evidence="8 9">Functions in complex with FlhC as a master transcriptional regulator that regulates transcription of several flagellar and non-flagellar operons by binding to their promoter region. Activates expression of class 2 flagellar genes, including fliA, which is a flagellum-specific sigma factor that turns on the class 3 genes. Also regulates genes whose products function in a variety of physiological pathways.</text>
</comment>
<evidence type="ECO:0000256" key="2">
    <source>
        <dbReference type="ARBA" id="ARBA00022795"/>
    </source>
</evidence>
<dbReference type="Gene3D" id="1.10.4000.10">
    <property type="entry name" value="Flagellar transcriptional activator FlhD"/>
    <property type="match status" value="1"/>
</dbReference>
<evidence type="ECO:0000256" key="7">
    <source>
        <dbReference type="ARBA" id="ARBA00023163"/>
    </source>
</evidence>
<dbReference type="GO" id="GO:0005737">
    <property type="term" value="C:cytoplasm"/>
    <property type="evidence" value="ECO:0007669"/>
    <property type="project" value="UniProtKB-SubCell"/>
</dbReference>
<protein>
    <recommendedName>
        <fullName evidence="9">Flagellar transcriptional regulator FlhD</fullName>
    </recommendedName>
</protein>
<name>A0A9X0WDP2_9GAMM</name>
<dbReference type="HAMAP" id="MF_00725">
    <property type="entry name" value="FlhD"/>
    <property type="match status" value="1"/>
</dbReference>
<dbReference type="InterPro" id="IPR036194">
    <property type="entry name" value="FlhD_sf"/>
</dbReference>
<evidence type="ECO:0000256" key="3">
    <source>
        <dbReference type="ARBA" id="ARBA00023015"/>
    </source>
</evidence>
<keyword evidence="7 9" id="KW-0804">Transcription</keyword>
<dbReference type="Pfam" id="PF05247">
    <property type="entry name" value="FlhD"/>
    <property type="match status" value="1"/>
</dbReference>
<keyword evidence="10" id="KW-0282">Flagellum</keyword>
<dbReference type="EMBL" id="NRRY01000080">
    <property type="protein sequence ID" value="MBK1621521.1"/>
    <property type="molecule type" value="Genomic_DNA"/>
</dbReference>
<accession>A0A9X0WDP2</accession>
<dbReference type="AlphaFoldDB" id="A0A9X0WDP2"/>
<keyword evidence="10" id="KW-0966">Cell projection</keyword>
<dbReference type="Proteomes" id="UP001138768">
    <property type="component" value="Unassembled WGS sequence"/>
</dbReference>
<dbReference type="GO" id="GO:1902208">
    <property type="term" value="P:regulation of bacterial-type flagellum assembly"/>
    <property type="evidence" value="ECO:0007669"/>
    <property type="project" value="UniProtKB-UniRule"/>
</dbReference>
<keyword evidence="10" id="KW-0969">Cilium</keyword>
<evidence type="ECO:0000313" key="11">
    <source>
        <dbReference type="Proteomes" id="UP001138768"/>
    </source>
</evidence>
<dbReference type="RefSeq" id="WP_200251021.1">
    <property type="nucleotide sequence ID" value="NZ_JAXUFI010000012.1"/>
</dbReference>
<comment type="similarity">
    <text evidence="9">Belongs to the FlhD family.</text>
</comment>
<dbReference type="InterPro" id="IPR023559">
    <property type="entry name" value="Flagellar_FlhD"/>
</dbReference>
<dbReference type="SUPFAM" id="SSF63592">
    <property type="entry name" value="Flagellar transcriptional activator FlhD"/>
    <property type="match status" value="1"/>
</dbReference>
<keyword evidence="1 9" id="KW-0963">Cytoplasm</keyword>